<dbReference type="OrthoDB" id="9806213at2"/>
<dbReference type="GO" id="GO:0009007">
    <property type="term" value="F:site-specific DNA-methyltransferase (adenine-specific) activity"/>
    <property type="evidence" value="ECO:0007669"/>
    <property type="project" value="UniProtKB-EC"/>
</dbReference>
<keyword evidence="10" id="KW-1185">Reference proteome</keyword>
<proteinExistence type="predicted"/>
<dbReference type="GO" id="GO:0003677">
    <property type="term" value="F:DNA binding"/>
    <property type="evidence" value="ECO:0007669"/>
    <property type="project" value="UniProtKB-KW"/>
</dbReference>
<keyword evidence="4" id="KW-0949">S-adenosyl-L-methionine</keyword>
<feature type="domain" description="Type II methyltransferase M.TaqI-like" evidence="8">
    <location>
        <begin position="126"/>
        <end position="232"/>
    </location>
</feature>
<protein>
    <recommendedName>
        <fullName evidence="1">site-specific DNA-methyltransferase (adenine-specific)</fullName>
        <ecNumber evidence="1">2.1.1.72</ecNumber>
    </recommendedName>
</protein>
<keyword evidence="2 9" id="KW-0489">Methyltransferase</keyword>
<dbReference type="EC" id="2.1.1.72" evidence="1"/>
<evidence type="ECO:0000256" key="3">
    <source>
        <dbReference type="ARBA" id="ARBA00022679"/>
    </source>
</evidence>
<evidence type="ECO:0000313" key="9">
    <source>
        <dbReference type="EMBL" id="OAT39126.1"/>
    </source>
</evidence>
<evidence type="ECO:0000256" key="7">
    <source>
        <dbReference type="ARBA" id="ARBA00047942"/>
    </source>
</evidence>
<dbReference type="EMBL" id="LXEN01000005">
    <property type="protein sequence ID" value="OAT39126.1"/>
    <property type="molecule type" value="Genomic_DNA"/>
</dbReference>
<dbReference type="AlphaFoldDB" id="A0A198GSB5"/>
<dbReference type="Proteomes" id="UP000094023">
    <property type="component" value="Unassembled WGS sequence"/>
</dbReference>
<evidence type="ECO:0000256" key="4">
    <source>
        <dbReference type="ARBA" id="ARBA00022691"/>
    </source>
</evidence>
<evidence type="ECO:0000259" key="8">
    <source>
        <dbReference type="Pfam" id="PF07669"/>
    </source>
</evidence>
<dbReference type="InterPro" id="IPR029063">
    <property type="entry name" value="SAM-dependent_MTases_sf"/>
</dbReference>
<dbReference type="GO" id="GO:0009307">
    <property type="term" value="P:DNA restriction-modification system"/>
    <property type="evidence" value="ECO:0007669"/>
    <property type="project" value="UniProtKB-KW"/>
</dbReference>
<gene>
    <name evidence="9" type="ORF">M983_0076</name>
</gene>
<dbReference type="PANTHER" id="PTHR33841:SF6">
    <property type="entry name" value="TYPE II METHYLTRANSFERASE M.HINDII"/>
    <property type="match status" value="1"/>
</dbReference>
<dbReference type="PRINTS" id="PR00507">
    <property type="entry name" value="N12N6MTFRASE"/>
</dbReference>
<sequence length="504" mass="56450">MTEAATQLSISLNILVDSIREAANSTLDESLRSKLGQFMSSSAVSELMANLFESYDGDHELLDAGAGVGSLTAAFVQNSVLKGAKSIHSTCYEISDVMLNNLTQVLDLCKNKAIEFGVDWQHQVIQDDFIKISVEELLVENYSPKYNKAILNPPYLKIAAKGKERILLKKIGINTGNLYSAFVALAIKQLKTGGELVAITPRSFCNGPYFTDFRKLILNECSLNKIHVFNSRRSTFKSDNVLQENIIYHLTKDEPQRDTVTIYSSSCADDPNPTVFEVPFNEIVQPNNPDQFIHIITSVQERTLANKAGGLPCSLTDLGIQVSTGKIVDFRTKENLSIGYVPNSVPLIFPQHLQNRSIIWPITKGKKPNALLINKSTDNLVVPNGTYVLTRRLTAKEEKRRIVASIYHSDIANVSTVGFDNKLNYFHENGNSLDINLAKGLWVFLNSTLIDEYFRQMNGHTQVNATDLRALRYPTRKQLENIANQINFIEFDQDKVDEIIEQLL</sequence>
<dbReference type="InterPro" id="IPR011639">
    <property type="entry name" value="MethylTrfase_TaqI-like_dom"/>
</dbReference>
<evidence type="ECO:0000256" key="6">
    <source>
        <dbReference type="ARBA" id="ARBA00023125"/>
    </source>
</evidence>
<dbReference type="CDD" id="cd02440">
    <property type="entry name" value="AdoMet_MTases"/>
    <property type="match status" value="1"/>
</dbReference>
<comment type="caution">
    <text evidence="9">The sequence shown here is derived from an EMBL/GenBank/DDBJ whole genome shotgun (WGS) entry which is preliminary data.</text>
</comment>
<dbReference type="PATRIC" id="fig|1354337.4.peg.80"/>
<accession>A0A198GSB5</accession>
<reference evidence="9 10" key="1">
    <citation type="submission" date="2016-04" db="EMBL/GenBank/DDBJ databases">
        <title>ATOL: Assembling a taxonomically balanced genome-scale reconstruction of the evolutionary history of the Enterobacteriaceae.</title>
        <authorList>
            <person name="Plunkett G.III."/>
            <person name="Neeno-Eckwall E.C."/>
            <person name="Glasner J.D."/>
            <person name="Perna N.T."/>
        </authorList>
    </citation>
    <scope>NUCLEOTIDE SEQUENCE [LARGE SCALE GENOMIC DNA]</scope>
    <source>
        <strain evidence="9 10">ATCC 19692</strain>
    </source>
</reference>
<evidence type="ECO:0000313" key="10">
    <source>
        <dbReference type="Proteomes" id="UP000094023"/>
    </source>
</evidence>
<dbReference type="SUPFAM" id="SSF53335">
    <property type="entry name" value="S-adenosyl-L-methionine-dependent methyltransferases"/>
    <property type="match status" value="1"/>
</dbReference>
<evidence type="ECO:0000256" key="1">
    <source>
        <dbReference type="ARBA" id="ARBA00011900"/>
    </source>
</evidence>
<dbReference type="PANTHER" id="PTHR33841">
    <property type="entry name" value="DNA METHYLTRANSFERASE YEEA-RELATED"/>
    <property type="match status" value="1"/>
</dbReference>
<keyword evidence="5" id="KW-0680">Restriction system</keyword>
<dbReference type="InterPro" id="IPR050953">
    <property type="entry name" value="N4_N6_ade-DNA_methylase"/>
</dbReference>
<comment type="catalytic activity">
    <reaction evidence="7">
        <text>a 2'-deoxyadenosine in DNA + S-adenosyl-L-methionine = an N(6)-methyl-2'-deoxyadenosine in DNA + S-adenosyl-L-homocysteine + H(+)</text>
        <dbReference type="Rhea" id="RHEA:15197"/>
        <dbReference type="Rhea" id="RHEA-COMP:12418"/>
        <dbReference type="Rhea" id="RHEA-COMP:12419"/>
        <dbReference type="ChEBI" id="CHEBI:15378"/>
        <dbReference type="ChEBI" id="CHEBI:57856"/>
        <dbReference type="ChEBI" id="CHEBI:59789"/>
        <dbReference type="ChEBI" id="CHEBI:90615"/>
        <dbReference type="ChEBI" id="CHEBI:90616"/>
        <dbReference type="EC" id="2.1.1.72"/>
    </reaction>
</comment>
<dbReference type="STRING" id="1354337.M983_0076"/>
<keyword evidence="3 9" id="KW-0808">Transferase</keyword>
<dbReference type="Gene3D" id="3.40.50.150">
    <property type="entry name" value="Vaccinia Virus protein VP39"/>
    <property type="match status" value="1"/>
</dbReference>
<organism evidence="9 10">
    <name type="scientific">Proteus myxofaciens ATCC 19692</name>
    <dbReference type="NCBI Taxonomy" id="1354337"/>
    <lineage>
        <taxon>Bacteria</taxon>
        <taxon>Pseudomonadati</taxon>
        <taxon>Pseudomonadota</taxon>
        <taxon>Gammaproteobacteria</taxon>
        <taxon>Enterobacterales</taxon>
        <taxon>Morganellaceae</taxon>
        <taxon>Proteus</taxon>
    </lineage>
</organism>
<evidence type="ECO:0000256" key="5">
    <source>
        <dbReference type="ARBA" id="ARBA00022747"/>
    </source>
</evidence>
<evidence type="ECO:0000256" key="2">
    <source>
        <dbReference type="ARBA" id="ARBA00022603"/>
    </source>
</evidence>
<dbReference type="GO" id="GO:0032259">
    <property type="term" value="P:methylation"/>
    <property type="evidence" value="ECO:0007669"/>
    <property type="project" value="UniProtKB-KW"/>
</dbReference>
<name>A0A198GSB5_9GAMM</name>
<dbReference type="RefSeq" id="WP_066745308.1">
    <property type="nucleotide sequence ID" value="NZ_LXEN01000005.1"/>
</dbReference>
<dbReference type="Pfam" id="PF07669">
    <property type="entry name" value="Eco57I"/>
    <property type="match status" value="1"/>
</dbReference>
<keyword evidence="6" id="KW-0238">DNA-binding</keyword>